<dbReference type="PROSITE" id="PS51059">
    <property type="entry name" value="PARP_CATALYTIC"/>
    <property type="match status" value="1"/>
</dbReference>
<gene>
    <name evidence="2" type="ORF">HPT30_19905</name>
</gene>
<reference evidence="2" key="1">
    <citation type="submission" date="2020-06" db="EMBL/GenBank/DDBJ databases">
        <title>Paenibacillus sp. nov., isolated from soil.</title>
        <authorList>
            <person name="Seo Y.L."/>
        </authorList>
    </citation>
    <scope>NUCLEOTIDE SEQUENCE [LARGE SCALE GENOMIC DNA]</scope>
    <source>
        <strain evidence="2">JW14</strain>
    </source>
</reference>
<dbReference type="EMBL" id="JABWCS010000215">
    <property type="protein sequence ID" value="NUU62613.1"/>
    <property type="molecule type" value="Genomic_DNA"/>
</dbReference>
<evidence type="ECO:0000259" key="1">
    <source>
        <dbReference type="PROSITE" id="PS51059"/>
    </source>
</evidence>
<dbReference type="Gene3D" id="3.90.228.10">
    <property type="match status" value="1"/>
</dbReference>
<dbReference type="RefSeq" id="WP_175373067.1">
    <property type="nucleotide sequence ID" value="NZ_JABWCS010000215.1"/>
</dbReference>
<dbReference type="Pfam" id="PF00644">
    <property type="entry name" value="PARP"/>
    <property type="match status" value="1"/>
</dbReference>
<evidence type="ECO:0000313" key="2">
    <source>
        <dbReference type="EMBL" id="NUU62613.1"/>
    </source>
</evidence>
<name>A0A850EMT7_9BACL</name>
<feature type="domain" description="PARP catalytic" evidence="1">
    <location>
        <begin position="1"/>
        <end position="50"/>
    </location>
</feature>
<dbReference type="AlphaFoldDB" id="A0A850EMT7"/>
<dbReference type="InterPro" id="IPR012317">
    <property type="entry name" value="Poly(ADP-ribose)pol_cat_dom"/>
</dbReference>
<keyword evidence="3" id="KW-1185">Reference proteome</keyword>
<dbReference type="Proteomes" id="UP000564806">
    <property type="component" value="Unassembled WGS sequence"/>
</dbReference>
<organism evidence="2 3">
    <name type="scientific">Paenibacillus agri</name>
    <dbReference type="NCBI Taxonomy" id="2744309"/>
    <lineage>
        <taxon>Bacteria</taxon>
        <taxon>Bacillati</taxon>
        <taxon>Bacillota</taxon>
        <taxon>Bacilli</taxon>
        <taxon>Bacillales</taxon>
        <taxon>Paenibacillaceae</taxon>
        <taxon>Paenibacillus</taxon>
    </lineage>
</organism>
<proteinExistence type="predicted"/>
<sequence length="50" mass="5641">MIVYHGTTVDNADSIMKNGFSLDTFYCGAFGVGVYFARDTERCKEFGDKY</sequence>
<protein>
    <recommendedName>
        <fullName evidence="1">PARP catalytic domain-containing protein</fullName>
    </recommendedName>
</protein>
<dbReference type="GO" id="GO:0003950">
    <property type="term" value="F:NAD+ poly-ADP-ribosyltransferase activity"/>
    <property type="evidence" value="ECO:0007669"/>
    <property type="project" value="InterPro"/>
</dbReference>
<accession>A0A850EMT7</accession>
<comment type="caution">
    <text evidence="2">The sequence shown here is derived from an EMBL/GenBank/DDBJ whole genome shotgun (WGS) entry which is preliminary data.</text>
</comment>
<evidence type="ECO:0000313" key="3">
    <source>
        <dbReference type="Proteomes" id="UP000564806"/>
    </source>
</evidence>
<dbReference type="SUPFAM" id="SSF56399">
    <property type="entry name" value="ADP-ribosylation"/>
    <property type="match status" value="1"/>
</dbReference>